<accession>A0A392PXF2</accession>
<sequence length="39" mass="4473">MKKFVDKGDTTVQSSTVEQLWCKEVQLDLQHLCKCCRGS</sequence>
<dbReference type="Proteomes" id="UP000265520">
    <property type="component" value="Unassembled WGS sequence"/>
</dbReference>
<dbReference type="AlphaFoldDB" id="A0A392PXF2"/>
<reference evidence="1 2" key="1">
    <citation type="journal article" date="2018" name="Front. Plant Sci.">
        <title>Red Clover (Trifolium pratense) and Zigzag Clover (T. medium) - A Picture of Genomic Similarities and Differences.</title>
        <authorList>
            <person name="Dluhosova J."/>
            <person name="Istvanek J."/>
            <person name="Nedelnik J."/>
            <person name="Repkova J."/>
        </authorList>
    </citation>
    <scope>NUCLEOTIDE SEQUENCE [LARGE SCALE GENOMIC DNA]</scope>
    <source>
        <strain evidence="2">cv. 10/8</strain>
        <tissue evidence="1">Leaf</tissue>
    </source>
</reference>
<organism evidence="1 2">
    <name type="scientific">Trifolium medium</name>
    <dbReference type="NCBI Taxonomy" id="97028"/>
    <lineage>
        <taxon>Eukaryota</taxon>
        <taxon>Viridiplantae</taxon>
        <taxon>Streptophyta</taxon>
        <taxon>Embryophyta</taxon>
        <taxon>Tracheophyta</taxon>
        <taxon>Spermatophyta</taxon>
        <taxon>Magnoliopsida</taxon>
        <taxon>eudicotyledons</taxon>
        <taxon>Gunneridae</taxon>
        <taxon>Pentapetalae</taxon>
        <taxon>rosids</taxon>
        <taxon>fabids</taxon>
        <taxon>Fabales</taxon>
        <taxon>Fabaceae</taxon>
        <taxon>Papilionoideae</taxon>
        <taxon>50 kb inversion clade</taxon>
        <taxon>NPAAA clade</taxon>
        <taxon>Hologalegina</taxon>
        <taxon>IRL clade</taxon>
        <taxon>Trifolieae</taxon>
        <taxon>Trifolium</taxon>
    </lineage>
</organism>
<evidence type="ECO:0000313" key="1">
    <source>
        <dbReference type="EMBL" id="MCI16199.1"/>
    </source>
</evidence>
<evidence type="ECO:0000313" key="2">
    <source>
        <dbReference type="Proteomes" id="UP000265520"/>
    </source>
</evidence>
<proteinExistence type="predicted"/>
<name>A0A392PXF2_9FABA</name>
<dbReference type="EMBL" id="LXQA010099829">
    <property type="protein sequence ID" value="MCI16199.1"/>
    <property type="molecule type" value="Genomic_DNA"/>
</dbReference>
<keyword evidence="2" id="KW-1185">Reference proteome</keyword>
<protein>
    <submittedName>
        <fullName evidence="1">Uncharacterized protein</fullName>
    </submittedName>
</protein>
<feature type="non-terminal residue" evidence="1">
    <location>
        <position position="39"/>
    </location>
</feature>
<comment type="caution">
    <text evidence="1">The sequence shown here is derived from an EMBL/GenBank/DDBJ whole genome shotgun (WGS) entry which is preliminary data.</text>
</comment>